<organism evidence="1 2">
    <name type="scientific">Flagellimonas ochracea</name>
    <dbReference type="NCBI Taxonomy" id="2696472"/>
    <lineage>
        <taxon>Bacteria</taxon>
        <taxon>Pseudomonadati</taxon>
        <taxon>Bacteroidota</taxon>
        <taxon>Flavobacteriia</taxon>
        <taxon>Flavobacteriales</taxon>
        <taxon>Flavobacteriaceae</taxon>
        <taxon>Flagellimonas</taxon>
    </lineage>
</organism>
<sequence length="233" mass="27671">MTSVTTDEQIFHSEFSKNLITLDSARRKVNMQINMALRKDDSHGVMLYTNIYLLIYTSWSEAALVKLVHTPFGFSESVKKKILKDRDVLNKWTKCVNTAFAKFCKRGSEIPNKKKKIKNLVDTYLRTQGQIRNKIAHGQWEYPLYSNNLFHDPDALVWLKTIDVIQIDTWFEIHKELIEIVRGLIDSREHNNHKAHYNEYFARLANIEQIIEKRKKWNLEEKKRRLKLKPIKK</sequence>
<evidence type="ECO:0000313" key="1">
    <source>
        <dbReference type="EMBL" id="NAY92661.1"/>
    </source>
</evidence>
<protein>
    <submittedName>
        <fullName evidence="1">Uncharacterized protein</fullName>
    </submittedName>
</protein>
<dbReference type="AlphaFoldDB" id="A0A964TEI2"/>
<accession>A0A964TEI2</accession>
<proteinExistence type="predicted"/>
<dbReference type="EMBL" id="JAAABI010000004">
    <property type="protein sequence ID" value="NAY92661.1"/>
    <property type="molecule type" value="Genomic_DNA"/>
</dbReference>
<gene>
    <name evidence="1" type="ORF">GTQ34_12100</name>
</gene>
<keyword evidence="2" id="KW-1185">Reference proteome</keyword>
<dbReference type="Proteomes" id="UP000667650">
    <property type="component" value="Unassembled WGS sequence"/>
</dbReference>
<reference evidence="1" key="1">
    <citation type="submission" date="2020-01" db="EMBL/GenBank/DDBJ databases">
        <title>Muricauda ochracea sp. nov., isolated from a tidal flat of Garorim bay in Korea.</title>
        <authorList>
            <person name="Kim D."/>
            <person name="Yoo Y."/>
            <person name="Kim J.-J."/>
        </authorList>
    </citation>
    <scope>NUCLEOTIDE SEQUENCE</scope>
    <source>
        <strain evidence="1">JGD-17</strain>
    </source>
</reference>
<comment type="caution">
    <text evidence="1">The sequence shown here is derived from an EMBL/GenBank/DDBJ whole genome shotgun (WGS) entry which is preliminary data.</text>
</comment>
<evidence type="ECO:0000313" key="2">
    <source>
        <dbReference type="Proteomes" id="UP000667650"/>
    </source>
</evidence>
<name>A0A964TEI2_9FLAO</name>
<dbReference type="RefSeq" id="WP_166524078.1">
    <property type="nucleotide sequence ID" value="NZ_JAAABI010000004.1"/>
</dbReference>